<dbReference type="Pfam" id="PF00106">
    <property type="entry name" value="adh_short"/>
    <property type="match status" value="1"/>
</dbReference>
<dbReference type="GO" id="GO:0016491">
    <property type="term" value="F:oxidoreductase activity"/>
    <property type="evidence" value="ECO:0007669"/>
    <property type="project" value="UniProtKB-KW"/>
</dbReference>
<evidence type="ECO:0000256" key="2">
    <source>
        <dbReference type="RuleBase" id="RU000363"/>
    </source>
</evidence>
<dbReference type="InterPro" id="IPR036291">
    <property type="entry name" value="NAD(P)-bd_dom_sf"/>
</dbReference>
<protein>
    <submittedName>
        <fullName evidence="3">NAD(P)-binding protein</fullName>
    </submittedName>
</protein>
<keyword evidence="4" id="KW-1185">Reference proteome</keyword>
<dbReference type="PANTHER" id="PTHR43157">
    <property type="entry name" value="PHOSPHATIDYLINOSITOL-GLYCAN BIOSYNTHESIS CLASS F PROTEIN-RELATED"/>
    <property type="match status" value="1"/>
</dbReference>
<evidence type="ECO:0000313" key="4">
    <source>
        <dbReference type="Proteomes" id="UP000807342"/>
    </source>
</evidence>
<dbReference type="InterPro" id="IPR002347">
    <property type="entry name" value="SDR_fam"/>
</dbReference>
<comment type="caution">
    <text evidence="3">The sequence shown here is derived from an EMBL/GenBank/DDBJ whole genome shotgun (WGS) entry which is preliminary data.</text>
</comment>
<accession>A0A9P5X885</accession>
<evidence type="ECO:0000256" key="1">
    <source>
        <dbReference type="ARBA" id="ARBA00023002"/>
    </source>
</evidence>
<name>A0A9P5X885_9AGAR</name>
<dbReference type="Gene3D" id="3.40.50.720">
    <property type="entry name" value="NAD(P)-binding Rossmann-like Domain"/>
    <property type="match status" value="1"/>
</dbReference>
<dbReference type="PANTHER" id="PTHR43157:SF31">
    <property type="entry name" value="PHOSPHATIDYLINOSITOL-GLYCAN BIOSYNTHESIS CLASS F PROTEIN"/>
    <property type="match status" value="1"/>
</dbReference>
<dbReference type="OrthoDB" id="191139at2759"/>
<dbReference type="EMBL" id="MU151320">
    <property type="protein sequence ID" value="KAF9445167.1"/>
    <property type="molecule type" value="Genomic_DNA"/>
</dbReference>
<evidence type="ECO:0000313" key="3">
    <source>
        <dbReference type="EMBL" id="KAF9445167.1"/>
    </source>
</evidence>
<reference evidence="3" key="1">
    <citation type="submission" date="2020-11" db="EMBL/GenBank/DDBJ databases">
        <authorList>
            <consortium name="DOE Joint Genome Institute"/>
            <person name="Ahrendt S."/>
            <person name="Riley R."/>
            <person name="Andreopoulos W."/>
            <person name="Labutti K."/>
            <person name="Pangilinan J."/>
            <person name="Ruiz-Duenas F.J."/>
            <person name="Barrasa J.M."/>
            <person name="Sanchez-Garcia M."/>
            <person name="Camarero S."/>
            <person name="Miyauchi S."/>
            <person name="Serrano A."/>
            <person name="Linde D."/>
            <person name="Babiker R."/>
            <person name="Drula E."/>
            <person name="Ayuso-Fernandez I."/>
            <person name="Pacheco R."/>
            <person name="Padilla G."/>
            <person name="Ferreira P."/>
            <person name="Barriuso J."/>
            <person name="Kellner H."/>
            <person name="Castanera R."/>
            <person name="Alfaro M."/>
            <person name="Ramirez L."/>
            <person name="Pisabarro A.G."/>
            <person name="Kuo A."/>
            <person name="Tritt A."/>
            <person name="Lipzen A."/>
            <person name="He G."/>
            <person name="Yan M."/>
            <person name="Ng V."/>
            <person name="Cullen D."/>
            <person name="Martin F."/>
            <person name="Rosso M.-N."/>
            <person name="Henrissat B."/>
            <person name="Hibbett D."/>
            <person name="Martinez A.T."/>
            <person name="Grigoriev I.V."/>
        </authorList>
    </citation>
    <scope>NUCLEOTIDE SEQUENCE</scope>
    <source>
        <strain evidence="3">MF-IS2</strain>
    </source>
</reference>
<comment type="similarity">
    <text evidence="2">Belongs to the short-chain dehydrogenases/reductases (SDR) family.</text>
</comment>
<sequence>MGTVMSMYNANWPPKAKWSTDDIPDLSGKVIIVTGGSSGIGKETVKALLSKHAKVYIASHGKERANAAIQELKAATNNEAHFLSMDLASLSSVKAAAKAFQQLESKLDVLINNAGVMIPDPKAITAEGYDLQFGVNVVGHFYFTQLLIPQLTAAGSSRIVNLSSHGHILVDGINWDTVKDGPARQKAKPLDLYNQSKFANVVLACEFARRYGDKGIFSTSVHPGLIVTNLGRTMSQTVVKVVGYLSYNAAQGALTPLWAATSPETASANGEYLIPWARFGKAHPNTSNPEVASELWNWLEQQTRDIQ</sequence>
<dbReference type="PRINTS" id="PR00080">
    <property type="entry name" value="SDRFAMILY"/>
</dbReference>
<dbReference type="PRINTS" id="PR00081">
    <property type="entry name" value="GDHRDH"/>
</dbReference>
<organism evidence="3 4">
    <name type="scientific">Macrolepiota fuliginosa MF-IS2</name>
    <dbReference type="NCBI Taxonomy" id="1400762"/>
    <lineage>
        <taxon>Eukaryota</taxon>
        <taxon>Fungi</taxon>
        <taxon>Dikarya</taxon>
        <taxon>Basidiomycota</taxon>
        <taxon>Agaricomycotina</taxon>
        <taxon>Agaricomycetes</taxon>
        <taxon>Agaricomycetidae</taxon>
        <taxon>Agaricales</taxon>
        <taxon>Agaricineae</taxon>
        <taxon>Agaricaceae</taxon>
        <taxon>Macrolepiota</taxon>
    </lineage>
</organism>
<dbReference type="Proteomes" id="UP000807342">
    <property type="component" value="Unassembled WGS sequence"/>
</dbReference>
<dbReference type="SUPFAM" id="SSF51735">
    <property type="entry name" value="NAD(P)-binding Rossmann-fold domains"/>
    <property type="match status" value="1"/>
</dbReference>
<gene>
    <name evidence="3" type="ORF">P691DRAFT_735433</name>
</gene>
<proteinExistence type="inferred from homology"/>
<keyword evidence="1" id="KW-0560">Oxidoreductase</keyword>
<dbReference type="AlphaFoldDB" id="A0A9P5X885"/>